<dbReference type="Proteomes" id="UP000094025">
    <property type="component" value="Unassembled WGS sequence"/>
</dbReference>
<evidence type="ECO:0000313" key="3">
    <source>
        <dbReference type="Proteomes" id="UP000094025"/>
    </source>
</evidence>
<sequence>MNEERPDQMMMIGLHKLASQLGDGLVPELYEVLTRRARLLEDNPNVAEFPAWQARLPVREPFGPEPSSNAVILPFPRSEAGVPEKKARER</sequence>
<feature type="region of interest" description="Disordered" evidence="1">
    <location>
        <begin position="67"/>
        <end position="90"/>
    </location>
</feature>
<dbReference type="AlphaFoldDB" id="A0A178Y709"/>
<dbReference type="EMBL" id="LPUX01000047">
    <property type="protein sequence ID" value="OAP43358.1"/>
    <property type="molecule type" value="Genomic_DNA"/>
</dbReference>
<evidence type="ECO:0000313" key="2">
    <source>
        <dbReference type="EMBL" id="OAP43358.1"/>
    </source>
</evidence>
<name>A0A178Y709_9HYPH</name>
<reference evidence="2 3" key="1">
    <citation type="journal article" date="2016" name="Int. J. Syst. Evol. Microbiol.">
        <title>Ensifer glycinis sp. nov., an novel rhizobial species associated with Glycine spp.</title>
        <authorList>
            <person name="Yan H."/>
            <person name="Yan J."/>
            <person name="Sui X.H."/>
            <person name="Wang E.T."/>
            <person name="Chen W.X."/>
            <person name="Zhang X.X."/>
            <person name="Chen W.F."/>
        </authorList>
    </citation>
    <scope>NUCLEOTIDE SEQUENCE [LARGE SCALE GENOMIC DNA]</scope>
    <source>
        <strain evidence="2 3">CCBAU 23380</strain>
    </source>
</reference>
<accession>A0A178Y709</accession>
<comment type="caution">
    <text evidence="2">The sequence shown here is derived from an EMBL/GenBank/DDBJ whole genome shotgun (WGS) entry which is preliminary data.</text>
</comment>
<dbReference type="RefSeq" id="WP_064240215.1">
    <property type="nucleotide sequence ID" value="NZ_LPUX01000047.1"/>
</dbReference>
<organism evidence="2 3">
    <name type="scientific">Sinorhizobium glycinis</name>
    <dbReference type="NCBI Taxonomy" id="1472378"/>
    <lineage>
        <taxon>Bacteria</taxon>
        <taxon>Pseudomonadati</taxon>
        <taxon>Pseudomonadota</taxon>
        <taxon>Alphaproteobacteria</taxon>
        <taxon>Hyphomicrobiales</taxon>
        <taxon>Rhizobiaceae</taxon>
        <taxon>Sinorhizobium/Ensifer group</taxon>
        <taxon>Sinorhizobium</taxon>
    </lineage>
</organism>
<evidence type="ECO:0000256" key="1">
    <source>
        <dbReference type="SAM" id="MobiDB-lite"/>
    </source>
</evidence>
<gene>
    <name evidence="2" type="ORF">AU381_27265</name>
</gene>
<keyword evidence="3" id="KW-1185">Reference proteome</keyword>
<protein>
    <submittedName>
        <fullName evidence="2">Uncharacterized protein</fullName>
    </submittedName>
</protein>
<dbReference type="STRING" id="1472378.AU381_27265"/>
<dbReference type="OrthoDB" id="8289686at2"/>
<proteinExistence type="predicted"/>